<evidence type="ECO:0000313" key="1">
    <source>
        <dbReference type="EMBL" id="KAJ1172343.1"/>
    </source>
</evidence>
<protein>
    <submittedName>
        <fullName evidence="1">Uncharacterized protein</fullName>
    </submittedName>
</protein>
<dbReference type="EMBL" id="JANPWB010000007">
    <property type="protein sequence ID" value="KAJ1172343.1"/>
    <property type="molecule type" value="Genomic_DNA"/>
</dbReference>
<gene>
    <name evidence="1" type="ORF">NDU88_004190</name>
</gene>
<organism evidence="1 2">
    <name type="scientific">Pleurodeles waltl</name>
    <name type="common">Iberian ribbed newt</name>
    <dbReference type="NCBI Taxonomy" id="8319"/>
    <lineage>
        <taxon>Eukaryota</taxon>
        <taxon>Metazoa</taxon>
        <taxon>Chordata</taxon>
        <taxon>Craniata</taxon>
        <taxon>Vertebrata</taxon>
        <taxon>Euteleostomi</taxon>
        <taxon>Amphibia</taxon>
        <taxon>Batrachia</taxon>
        <taxon>Caudata</taxon>
        <taxon>Salamandroidea</taxon>
        <taxon>Salamandridae</taxon>
        <taxon>Pleurodelinae</taxon>
        <taxon>Pleurodeles</taxon>
    </lineage>
</organism>
<proteinExistence type="predicted"/>
<keyword evidence="2" id="KW-1185">Reference proteome</keyword>
<comment type="caution">
    <text evidence="1">The sequence shown here is derived from an EMBL/GenBank/DDBJ whole genome shotgun (WGS) entry which is preliminary data.</text>
</comment>
<name>A0AAV7T8W3_PLEWA</name>
<accession>A0AAV7T8W3</accession>
<dbReference type="AlphaFoldDB" id="A0AAV7T8W3"/>
<evidence type="ECO:0000313" key="2">
    <source>
        <dbReference type="Proteomes" id="UP001066276"/>
    </source>
</evidence>
<reference evidence="1" key="1">
    <citation type="journal article" date="2022" name="bioRxiv">
        <title>Sequencing and chromosome-scale assembly of the giantPleurodeles waltlgenome.</title>
        <authorList>
            <person name="Brown T."/>
            <person name="Elewa A."/>
            <person name="Iarovenko S."/>
            <person name="Subramanian E."/>
            <person name="Araus A.J."/>
            <person name="Petzold A."/>
            <person name="Susuki M."/>
            <person name="Suzuki K.-i.T."/>
            <person name="Hayashi T."/>
            <person name="Toyoda A."/>
            <person name="Oliveira C."/>
            <person name="Osipova E."/>
            <person name="Leigh N.D."/>
            <person name="Simon A."/>
            <person name="Yun M.H."/>
        </authorList>
    </citation>
    <scope>NUCLEOTIDE SEQUENCE</scope>
    <source>
        <strain evidence="1">20211129_DDA</strain>
        <tissue evidence="1">Liver</tissue>
    </source>
</reference>
<dbReference type="Proteomes" id="UP001066276">
    <property type="component" value="Chromosome 4_1"/>
</dbReference>
<sequence>MRATVSPLSIRVLMSSVTAMRAVSVLWLARNPDWEGSRRLLSSRNLVSCLLTVFSMTLAEKGRSEMGRKFFRSLGSAVGFFRRALTSACFQLSGKVADANELLMMVWRWGAMMSSALLKMKWGQGPEGGTGVDGVHGSFGLFRADVGPGVEGDGWGSGFCGGWLGLRTEAVVKVGDLSMEEGSEGVAEILRGRDGVGDGVRIGELFDDVEEFFAVVSVLVQSVFEGCSLGGVDQLMVFAGGVFEGRHVFYGVVFAPGFLKGTAVFLGFLEGVCEPLRFLGVGLSWEASEGCKVVRAVGDPMCEAEGCIVGVCGDGGFAVAES</sequence>